<gene>
    <name evidence="1" type="ORF">UFOPK2342_01583</name>
    <name evidence="2" type="ORF">UFOPK2423_01692</name>
</gene>
<dbReference type="Gene3D" id="3.40.30.10">
    <property type="entry name" value="Glutaredoxin"/>
    <property type="match status" value="1"/>
</dbReference>
<accession>A0A6J6NT11</accession>
<dbReference type="InterPro" id="IPR053977">
    <property type="entry name" value="Rv2466c-like"/>
</dbReference>
<dbReference type="AlphaFoldDB" id="A0A6J6NT11"/>
<dbReference type="EMBL" id="CAEZXN010000071">
    <property type="protein sequence ID" value="CAB4710335.1"/>
    <property type="molecule type" value="Genomic_DNA"/>
</dbReference>
<dbReference type="InterPro" id="IPR036249">
    <property type="entry name" value="Thioredoxin-like_sf"/>
</dbReference>
<evidence type="ECO:0000313" key="2">
    <source>
        <dbReference type="EMBL" id="CAB4710335.1"/>
    </source>
</evidence>
<evidence type="ECO:0000313" key="1">
    <source>
        <dbReference type="EMBL" id="CAB4687864.1"/>
    </source>
</evidence>
<reference evidence="1" key="1">
    <citation type="submission" date="2020-05" db="EMBL/GenBank/DDBJ databases">
        <authorList>
            <person name="Chiriac C."/>
            <person name="Salcher M."/>
            <person name="Ghai R."/>
            <person name="Kavagutti S V."/>
        </authorList>
    </citation>
    <scope>NUCLEOTIDE SEQUENCE</scope>
</reference>
<proteinExistence type="predicted"/>
<dbReference type="Pfam" id="PF22234">
    <property type="entry name" value="Rv2466c-like"/>
    <property type="match status" value="1"/>
</dbReference>
<organism evidence="1">
    <name type="scientific">freshwater metagenome</name>
    <dbReference type="NCBI Taxonomy" id="449393"/>
    <lineage>
        <taxon>unclassified sequences</taxon>
        <taxon>metagenomes</taxon>
        <taxon>ecological metagenomes</taxon>
    </lineage>
</organism>
<dbReference type="EMBL" id="CAEZXB010000047">
    <property type="protein sequence ID" value="CAB4687864.1"/>
    <property type="molecule type" value="Genomic_DNA"/>
</dbReference>
<name>A0A6J6NT11_9ZZZZ</name>
<protein>
    <submittedName>
        <fullName evidence="1">Unannotated protein</fullName>
    </submittedName>
</protein>
<dbReference type="SUPFAM" id="SSF52833">
    <property type="entry name" value="Thioredoxin-like"/>
    <property type="match status" value="1"/>
</dbReference>
<sequence>MNTSVDLWVDPICPWAWMTSRWLVEVEKQRPITLNFRGMSLAHLNRDREMPPKYAAIITDGMKPVRALAATRLEYGQTEFRALYEAMGMLFHPGGRGIDEIDSIVVDAVKNAGLPSSISDRMNDTSLDSEVIKDHDVAIALVGEDVGTPVIAVNGNAFFGPVVTPAPKGQAALDLWDGALLVSSVAGFYEIKRSRTAGPQFD</sequence>